<name>A0ACB9E7K1_9ASTR</name>
<reference evidence="1 2" key="2">
    <citation type="journal article" date="2022" name="Mol. Ecol. Resour.">
        <title>The genomes of chicory, endive, great burdock and yacon provide insights into Asteraceae paleo-polyploidization history and plant inulin production.</title>
        <authorList>
            <person name="Fan W."/>
            <person name="Wang S."/>
            <person name="Wang H."/>
            <person name="Wang A."/>
            <person name="Jiang F."/>
            <person name="Liu H."/>
            <person name="Zhao H."/>
            <person name="Xu D."/>
            <person name="Zhang Y."/>
        </authorList>
    </citation>
    <scope>NUCLEOTIDE SEQUENCE [LARGE SCALE GENOMIC DNA]</scope>
    <source>
        <strain evidence="2">cv. Yunnan</strain>
        <tissue evidence="1">Leaves</tissue>
    </source>
</reference>
<dbReference type="Proteomes" id="UP001056120">
    <property type="component" value="Linkage Group LG18"/>
</dbReference>
<evidence type="ECO:0000313" key="1">
    <source>
        <dbReference type="EMBL" id="KAI3754792.1"/>
    </source>
</evidence>
<dbReference type="EMBL" id="CM042035">
    <property type="protein sequence ID" value="KAI3754792.1"/>
    <property type="molecule type" value="Genomic_DNA"/>
</dbReference>
<reference evidence="2" key="1">
    <citation type="journal article" date="2022" name="Mol. Ecol. Resour.">
        <title>The genomes of chicory, endive, great burdock and yacon provide insights into Asteraceae palaeo-polyploidization history and plant inulin production.</title>
        <authorList>
            <person name="Fan W."/>
            <person name="Wang S."/>
            <person name="Wang H."/>
            <person name="Wang A."/>
            <person name="Jiang F."/>
            <person name="Liu H."/>
            <person name="Zhao H."/>
            <person name="Xu D."/>
            <person name="Zhang Y."/>
        </authorList>
    </citation>
    <scope>NUCLEOTIDE SEQUENCE [LARGE SCALE GENOMIC DNA]</scope>
    <source>
        <strain evidence="2">cv. Yunnan</strain>
    </source>
</reference>
<protein>
    <submittedName>
        <fullName evidence="1">Uncharacterized protein</fullName>
    </submittedName>
</protein>
<gene>
    <name evidence="1" type="ORF">L1987_54583</name>
</gene>
<sequence>MESGRRETNKYKICSQPLSLPISGVTITFLSSPPNFLQLDRSFMFILLMMNEREKVGGILIGDSESQFDVYPRFWLESGQNLAGHKAFGAPLTTMFVPLWYVRTISQK</sequence>
<proteinExistence type="predicted"/>
<accession>A0ACB9E7K1</accession>
<comment type="caution">
    <text evidence="1">The sequence shown here is derived from an EMBL/GenBank/DDBJ whole genome shotgun (WGS) entry which is preliminary data.</text>
</comment>
<organism evidence="1 2">
    <name type="scientific">Smallanthus sonchifolius</name>
    <dbReference type="NCBI Taxonomy" id="185202"/>
    <lineage>
        <taxon>Eukaryota</taxon>
        <taxon>Viridiplantae</taxon>
        <taxon>Streptophyta</taxon>
        <taxon>Embryophyta</taxon>
        <taxon>Tracheophyta</taxon>
        <taxon>Spermatophyta</taxon>
        <taxon>Magnoliopsida</taxon>
        <taxon>eudicotyledons</taxon>
        <taxon>Gunneridae</taxon>
        <taxon>Pentapetalae</taxon>
        <taxon>asterids</taxon>
        <taxon>campanulids</taxon>
        <taxon>Asterales</taxon>
        <taxon>Asteraceae</taxon>
        <taxon>Asteroideae</taxon>
        <taxon>Heliantheae alliance</taxon>
        <taxon>Millerieae</taxon>
        <taxon>Smallanthus</taxon>
    </lineage>
</organism>
<keyword evidence="2" id="KW-1185">Reference proteome</keyword>
<evidence type="ECO:0000313" key="2">
    <source>
        <dbReference type="Proteomes" id="UP001056120"/>
    </source>
</evidence>